<dbReference type="Pfam" id="PF00441">
    <property type="entry name" value="Acyl-CoA_dh_1"/>
    <property type="match status" value="1"/>
</dbReference>
<accession>A0A9Q0ME28</accession>
<dbReference type="GO" id="GO:0003995">
    <property type="term" value="F:acyl-CoA dehydrogenase activity"/>
    <property type="evidence" value="ECO:0007669"/>
    <property type="project" value="TreeGrafter"/>
</dbReference>
<dbReference type="InterPro" id="IPR052904">
    <property type="entry name" value="Acyl-CoA_dehydrogenase-like"/>
</dbReference>
<comment type="cofactor">
    <cofactor evidence="4">
        <name>FAD</name>
        <dbReference type="ChEBI" id="CHEBI:57692"/>
    </cofactor>
</comment>
<organism evidence="8 9">
    <name type="scientific">Blomia tropicalis</name>
    <name type="common">Mite</name>
    <dbReference type="NCBI Taxonomy" id="40697"/>
    <lineage>
        <taxon>Eukaryota</taxon>
        <taxon>Metazoa</taxon>
        <taxon>Ecdysozoa</taxon>
        <taxon>Arthropoda</taxon>
        <taxon>Chelicerata</taxon>
        <taxon>Arachnida</taxon>
        <taxon>Acari</taxon>
        <taxon>Acariformes</taxon>
        <taxon>Sarcoptiformes</taxon>
        <taxon>Astigmata</taxon>
        <taxon>Glycyphagoidea</taxon>
        <taxon>Echimyopodidae</taxon>
        <taxon>Blomia</taxon>
    </lineage>
</organism>
<evidence type="ECO:0000313" key="9">
    <source>
        <dbReference type="Proteomes" id="UP001142055"/>
    </source>
</evidence>
<dbReference type="Gene3D" id="1.20.140.10">
    <property type="entry name" value="Butyryl-CoA Dehydrogenase, subunit A, domain 3"/>
    <property type="match status" value="1"/>
</dbReference>
<feature type="domain" description="Acyl-CoA oxidase/dehydrogenase middle" evidence="6">
    <location>
        <begin position="230"/>
        <end position="334"/>
    </location>
</feature>
<dbReference type="Proteomes" id="UP001142055">
    <property type="component" value="Chromosome 1"/>
</dbReference>
<gene>
    <name evidence="8" type="ORF">RDWZM_001132</name>
</gene>
<keyword evidence="3 4" id="KW-0274">FAD</keyword>
<dbReference type="OMA" id="IEMVAMT"/>
<evidence type="ECO:0000256" key="3">
    <source>
        <dbReference type="ARBA" id="ARBA00022827"/>
    </source>
</evidence>
<protein>
    <submittedName>
        <fullName evidence="8">Uncharacterized protein</fullName>
    </submittedName>
</protein>
<dbReference type="Gene3D" id="2.40.110.20">
    <property type="match status" value="1"/>
</dbReference>
<comment type="caution">
    <text evidence="8">The sequence shown here is derived from an EMBL/GenBank/DDBJ whole genome shotgun (WGS) entry which is preliminary data.</text>
</comment>
<evidence type="ECO:0000256" key="1">
    <source>
        <dbReference type="ARBA" id="ARBA00009347"/>
    </source>
</evidence>
<dbReference type="PANTHER" id="PTHR42707:SF2">
    <property type="entry name" value="ACD11 DEHYDROGENASE"/>
    <property type="match status" value="1"/>
</dbReference>
<keyword evidence="9" id="KW-1185">Reference proteome</keyword>
<evidence type="ECO:0000259" key="7">
    <source>
        <dbReference type="Pfam" id="PF22217"/>
    </source>
</evidence>
<evidence type="ECO:0000256" key="4">
    <source>
        <dbReference type="RuleBase" id="RU362125"/>
    </source>
</evidence>
<feature type="domain" description="Acyl-CoA dehydrogenase 11-like C-terminal" evidence="7">
    <location>
        <begin position="511"/>
        <end position="627"/>
    </location>
</feature>
<comment type="similarity">
    <text evidence="1 4">Belongs to the acyl-CoA dehydrogenase family.</text>
</comment>
<name>A0A9Q0ME28_BLOTA</name>
<dbReference type="InterPro" id="IPR009100">
    <property type="entry name" value="AcylCoA_DH/oxidase_NM_dom_sf"/>
</dbReference>
<dbReference type="Pfam" id="PF02770">
    <property type="entry name" value="Acyl-CoA_dh_M"/>
    <property type="match status" value="1"/>
</dbReference>
<dbReference type="SUPFAM" id="SSF47203">
    <property type="entry name" value="Acyl-CoA dehydrogenase C-terminal domain-like"/>
    <property type="match status" value="1"/>
</dbReference>
<dbReference type="PANTHER" id="PTHR42707">
    <property type="entry name" value="ACYL-COA DEHYDROGENASE"/>
    <property type="match status" value="1"/>
</dbReference>
<feature type="domain" description="Acyl-CoA dehydrogenase/oxidase C-terminal" evidence="5">
    <location>
        <begin position="345"/>
        <end position="503"/>
    </location>
</feature>
<proteinExistence type="inferred from homology"/>
<dbReference type="AlphaFoldDB" id="A0A9Q0ME28"/>
<evidence type="ECO:0000259" key="6">
    <source>
        <dbReference type="Pfam" id="PF02770"/>
    </source>
</evidence>
<evidence type="ECO:0000256" key="2">
    <source>
        <dbReference type="ARBA" id="ARBA00022630"/>
    </source>
</evidence>
<dbReference type="Pfam" id="PF22217">
    <property type="entry name" value="ACDH-11_C"/>
    <property type="match status" value="1"/>
</dbReference>
<sequence length="632" mass="70823">MYLQQFGSFKFTINQCRSLLNHLSVLSNGSSCRYSVSNRLNQLASKPNWVPFYKAKYGNHVLDAPILDNQYVGNAFLKNYLKCHIPPELLSDIDTDLHQFGYRVATDIHKLAIECEVNKPSLANNQAWGQSNNELVVCDAWKKQKDISAVEGLIAIGYNRKKYGQYARLYQHAKLYLYCASSGLFSCPLAMTDGAAKSIEELNLLKNPMLSNTYNRLLSRDPDFFWTSGQWMTEKGGGSDVASGTETVAIPLDQISHKLYGYKWFSSATDANMALALARVADDEGNVLQGTKGLTLFYVPVKENNGPIAETINLIRLKDKVGTRQLPTAELFLDGTMGYKISDEGRGISSISHMLQITRIHNSISSASYIQRALSLARDYAQRRKAFGKKIIDLPLHSQALARIDLNSKAAFLMAFENVRLLGKIETDQATEQEKLLFRIMNPLSKLYTAKLSIPAISEALECIGGQGIMEDTGIPYLYRDAQVFSIWEGTTSVLSLDVLRSIIKTNGETVAAFRADIKQKLELVLKHDRLKETATKVLSMLDEMIKIGQTQSNLLEYGARDFAFSLSNIFLASVFLQNATLPNTYSNAELLALRFCHTQDLVPFLTNYKLGEYSPSKVQVNQNLVMENYRF</sequence>
<keyword evidence="4" id="KW-0560">Oxidoreductase</keyword>
<dbReference type="EMBL" id="JAPWDV010000001">
    <property type="protein sequence ID" value="KAJ6222587.1"/>
    <property type="molecule type" value="Genomic_DNA"/>
</dbReference>
<reference evidence="8" key="1">
    <citation type="submission" date="2022-12" db="EMBL/GenBank/DDBJ databases">
        <title>Genome assemblies of Blomia tropicalis.</title>
        <authorList>
            <person name="Cui Y."/>
        </authorList>
    </citation>
    <scope>NUCLEOTIDE SEQUENCE</scope>
    <source>
        <tissue evidence="8">Adult mites</tissue>
    </source>
</reference>
<keyword evidence="2 4" id="KW-0285">Flavoprotein</keyword>
<dbReference type="InterPro" id="IPR036250">
    <property type="entry name" value="AcylCo_DH-like_C"/>
</dbReference>
<dbReference type="InterPro" id="IPR009075">
    <property type="entry name" value="AcylCo_DH/oxidase_C"/>
</dbReference>
<dbReference type="OrthoDB" id="10251155at2759"/>
<evidence type="ECO:0000259" key="5">
    <source>
        <dbReference type="Pfam" id="PF00441"/>
    </source>
</evidence>
<dbReference type="InterPro" id="IPR006091">
    <property type="entry name" value="Acyl-CoA_Oxase/DH_mid-dom"/>
</dbReference>
<dbReference type="SUPFAM" id="SSF56645">
    <property type="entry name" value="Acyl-CoA dehydrogenase NM domain-like"/>
    <property type="match status" value="1"/>
</dbReference>
<evidence type="ECO:0000313" key="8">
    <source>
        <dbReference type="EMBL" id="KAJ6222587.1"/>
    </source>
</evidence>
<dbReference type="InterPro" id="IPR053998">
    <property type="entry name" value="ACDH-11_C"/>
</dbReference>